<feature type="chain" id="PRO_5038591593" evidence="4">
    <location>
        <begin position="23"/>
        <end position="351"/>
    </location>
</feature>
<dbReference type="PIRSF" id="PIRSF006470">
    <property type="entry name" value="DctB"/>
    <property type="match status" value="1"/>
</dbReference>
<gene>
    <name evidence="5" type="primary">dctP</name>
    <name evidence="5" type="ORF">H8S45_14115</name>
</gene>
<dbReference type="GO" id="GO:0055085">
    <property type="term" value="P:transmembrane transport"/>
    <property type="evidence" value="ECO:0007669"/>
    <property type="project" value="InterPro"/>
</dbReference>
<dbReference type="EMBL" id="JACOPL010000020">
    <property type="protein sequence ID" value="MBC5726586.1"/>
    <property type="molecule type" value="Genomic_DNA"/>
</dbReference>
<reference evidence="5" key="1">
    <citation type="submission" date="2020-08" db="EMBL/GenBank/DDBJ databases">
        <title>Genome public.</title>
        <authorList>
            <person name="Liu C."/>
            <person name="Sun Q."/>
        </authorList>
    </citation>
    <scope>NUCLEOTIDE SEQUENCE</scope>
    <source>
        <strain evidence="5">NSJ-28</strain>
    </source>
</reference>
<proteinExistence type="inferred from homology"/>
<dbReference type="Proteomes" id="UP000606499">
    <property type="component" value="Unassembled WGS sequence"/>
</dbReference>
<keyword evidence="2" id="KW-0813">Transport</keyword>
<dbReference type="InterPro" id="IPR038404">
    <property type="entry name" value="TRAP_DctP_sf"/>
</dbReference>
<accession>A0A923RXQ8</accession>
<dbReference type="AlphaFoldDB" id="A0A923RXQ8"/>
<dbReference type="NCBIfam" id="NF037995">
    <property type="entry name" value="TRAP_S1"/>
    <property type="match status" value="1"/>
</dbReference>
<dbReference type="RefSeq" id="WP_054328210.1">
    <property type="nucleotide sequence ID" value="NZ_JACOPL010000020.1"/>
</dbReference>
<dbReference type="PROSITE" id="PS51257">
    <property type="entry name" value="PROKAR_LIPOPROTEIN"/>
    <property type="match status" value="1"/>
</dbReference>
<keyword evidence="6" id="KW-1185">Reference proteome</keyword>
<comment type="similarity">
    <text evidence="1">Belongs to the bacterial solute-binding protein 7 family.</text>
</comment>
<feature type="signal peptide" evidence="4">
    <location>
        <begin position="1"/>
        <end position="22"/>
    </location>
</feature>
<protein>
    <submittedName>
        <fullName evidence="5">TRAP transporter substrate-binding protein DctP</fullName>
    </submittedName>
</protein>
<dbReference type="GO" id="GO:0030288">
    <property type="term" value="C:outer membrane-bounded periplasmic space"/>
    <property type="evidence" value="ECO:0007669"/>
    <property type="project" value="InterPro"/>
</dbReference>
<comment type="caution">
    <text evidence="5">The sequence shown here is derived from an EMBL/GenBank/DDBJ whole genome shotgun (WGS) entry which is preliminary data.</text>
</comment>
<evidence type="ECO:0000256" key="4">
    <source>
        <dbReference type="SAM" id="SignalP"/>
    </source>
</evidence>
<dbReference type="PANTHER" id="PTHR33376">
    <property type="match status" value="1"/>
</dbReference>
<dbReference type="CDD" id="cd13669">
    <property type="entry name" value="PBP2_TRAP_TM0322_like"/>
    <property type="match status" value="1"/>
</dbReference>
<dbReference type="Gene3D" id="3.40.190.170">
    <property type="entry name" value="Bacterial extracellular solute-binding protein, family 7"/>
    <property type="match status" value="1"/>
</dbReference>
<dbReference type="Pfam" id="PF03480">
    <property type="entry name" value="DctP"/>
    <property type="match status" value="1"/>
</dbReference>
<dbReference type="InterPro" id="IPR018389">
    <property type="entry name" value="DctP_fam"/>
</dbReference>
<keyword evidence="3 4" id="KW-0732">Signal</keyword>
<evidence type="ECO:0000313" key="6">
    <source>
        <dbReference type="Proteomes" id="UP000606499"/>
    </source>
</evidence>
<dbReference type="InterPro" id="IPR004682">
    <property type="entry name" value="TRAP_DctP"/>
</dbReference>
<sequence>MKRRFAALLALAMCLGSLTACSSSTPNTNTADGTGDAGAANAASPVTIQVGFENTNEEPIGQAVEKWAELVEEQSGGTMKLELFANSALGSKSELIDQMVMGENIITIADGAFYADYGLPDMGILYGPFFFDTWEDVWTLLDSDWYADECEKLKEKGLTILASNWIYGERELMTKSKVVTPADIKGKKIRLASSQIYVEGFNALGATAVPMALGDVYTSLQNGTLDGVENPLSTLYGQSFQEVAKYILMTGHIKNFTTWCIGTDFLNTLSAEQQELLYSTAEEAGLYNNELQEQADEEYRQMLVDAGVEITELTDDQLAEWKEAAQPFYEMGDTFGWSEGLYDTVQAAMGK</sequence>
<evidence type="ECO:0000256" key="1">
    <source>
        <dbReference type="ARBA" id="ARBA00009023"/>
    </source>
</evidence>
<evidence type="ECO:0000256" key="2">
    <source>
        <dbReference type="ARBA" id="ARBA00022448"/>
    </source>
</evidence>
<dbReference type="PANTHER" id="PTHR33376:SF7">
    <property type="entry name" value="C4-DICARBOXYLATE-BINDING PROTEIN DCTB"/>
    <property type="match status" value="1"/>
</dbReference>
<organism evidence="5 6">
    <name type="scientific">Agathobaculum faecis</name>
    <dbReference type="NCBI Taxonomy" id="2763013"/>
    <lineage>
        <taxon>Bacteria</taxon>
        <taxon>Bacillati</taxon>
        <taxon>Bacillota</taxon>
        <taxon>Clostridia</taxon>
        <taxon>Eubacteriales</taxon>
        <taxon>Butyricicoccaceae</taxon>
        <taxon>Agathobaculum</taxon>
    </lineage>
</organism>
<evidence type="ECO:0000256" key="3">
    <source>
        <dbReference type="ARBA" id="ARBA00022729"/>
    </source>
</evidence>
<evidence type="ECO:0000313" key="5">
    <source>
        <dbReference type="EMBL" id="MBC5726586.1"/>
    </source>
</evidence>
<name>A0A923RXQ8_9FIRM</name>